<reference evidence="2 3" key="1">
    <citation type="submission" date="2021-11" db="EMBL/GenBank/DDBJ databases">
        <title>Black yeast isolated from Biological Soil Crust.</title>
        <authorList>
            <person name="Kurbessoian T."/>
        </authorList>
    </citation>
    <scope>NUCLEOTIDE SEQUENCE [LARGE SCALE GENOMIC DNA]</scope>
    <source>
        <strain evidence="2 3">CCFEE 5522</strain>
    </source>
</reference>
<proteinExistence type="predicted"/>
<feature type="region of interest" description="Disordered" evidence="1">
    <location>
        <begin position="159"/>
        <end position="210"/>
    </location>
</feature>
<evidence type="ECO:0000313" key="2">
    <source>
        <dbReference type="EMBL" id="KAK4543681.1"/>
    </source>
</evidence>
<feature type="compositionally biased region" description="Basic residues" evidence="1">
    <location>
        <begin position="199"/>
        <end position="210"/>
    </location>
</feature>
<gene>
    <name evidence="2" type="ORF">LTR36_005326</name>
</gene>
<evidence type="ECO:0000313" key="3">
    <source>
        <dbReference type="Proteomes" id="UP001324427"/>
    </source>
</evidence>
<comment type="caution">
    <text evidence="2">The sequence shown here is derived from an EMBL/GenBank/DDBJ whole genome shotgun (WGS) entry which is preliminary data.</text>
</comment>
<protein>
    <submittedName>
        <fullName evidence="2">Uncharacterized protein</fullName>
    </submittedName>
</protein>
<name>A0AAV9JFX9_9PEZI</name>
<sequence length="210" mass="22029">MDVPGLREQILANAKQVMLHQTQTQHPATAARRAKNHELLVREDGHSYRAVIIGDGKLRLEGAAAETPKAALEALFARTAQMLEEASEAWEADGYAGEEIVTLGDGARVAREIVVVEAEAEVEVGAGGGADEVEVAMGDGDGDGEEVVVDGVDAKAEAAAMGKKQGRPKFVYTGKRGRPRKSVAAGALGGDAGEEAKPKRPRGRPRKDAA</sequence>
<accession>A0AAV9JFX9</accession>
<organism evidence="2 3">
    <name type="scientific">Oleoguttula mirabilis</name>
    <dbReference type="NCBI Taxonomy" id="1507867"/>
    <lineage>
        <taxon>Eukaryota</taxon>
        <taxon>Fungi</taxon>
        <taxon>Dikarya</taxon>
        <taxon>Ascomycota</taxon>
        <taxon>Pezizomycotina</taxon>
        <taxon>Dothideomycetes</taxon>
        <taxon>Dothideomycetidae</taxon>
        <taxon>Mycosphaerellales</taxon>
        <taxon>Teratosphaeriaceae</taxon>
        <taxon>Oleoguttula</taxon>
    </lineage>
</organism>
<dbReference type="Proteomes" id="UP001324427">
    <property type="component" value="Unassembled WGS sequence"/>
</dbReference>
<evidence type="ECO:0000256" key="1">
    <source>
        <dbReference type="SAM" id="MobiDB-lite"/>
    </source>
</evidence>
<keyword evidence="3" id="KW-1185">Reference proteome</keyword>
<dbReference type="AlphaFoldDB" id="A0AAV9JFX9"/>
<dbReference type="EMBL" id="JAVFHQ010000030">
    <property type="protein sequence ID" value="KAK4543681.1"/>
    <property type="molecule type" value="Genomic_DNA"/>
</dbReference>